<reference evidence="3 4" key="1">
    <citation type="journal article" date="2013" name="PLoS Genet.">
        <title>Distinctive expansion of potential virulence genes in the genome of the oomycete fish pathogen Saprolegnia parasitica.</title>
        <authorList>
            <person name="Jiang R.H."/>
            <person name="de Bruijn I."/>
            <person name="Haas B.J."/>
            <person name="Belmonte R."/>
            <person name="Lobach L."/>
            <person name="Christie J."/>
            <person name="van den Ackerveken G."/>
            <person name="Bottin A."/>
            <person name="Bulone V."/>
            <person name="Diaz-Moreno S.M."/>
            <person name="Dumas B."/>
            <person name="Fan L."/>
            <person name="Gaulin E."/>
            <person name="Govers F."/>
            <person name="Grenville-Briggs L.J."/>
            <person name="Horner N.R."/>
            <person name="Levin J.Z."/>
            <person name="Mammella M."/>
            <person name="Meijer H.J."/>
            <person name="Morris P."/>
            <person name="Nusbaum C."/>
            <person name="Oome S."/>
            <person name="Phillips A.J."/>
            <person name="van Rooyen D."/>
            <person name="Rzeszutek E."/>
            <person name="Saraiva M."/>
            <person name="Secombes C.J."/>
            <person name="Seidl M.F."/>
            <person name="Snel B."/>
            <person name="Stassen J.H."/>
            <person name="Sykes S."/>
            <person name="Tripathy S."/>
            <person name="van den Berg H."/>
            <person name="Vega-Arreguin J.C."/>
            <person name="Wawra S."/>
            <person name="Young S.K."/>
            <person name="Zeng Q."/>
            <person name="Dieguez-Uribeondo J."/>
            <person name="Russ C."/>
            <person name="Tyler B.M."/>
            <person name="van West P."/>
        </authorList>
    </citation>
    <scope>NUCLEOTIDE SEQUENCE [LARGE SCALE GENOMIC DNA]</scope>
    <source>
        <strain evidence="3 4">CBS 223.65</strain>
    </source>
</reference>
<dbReference type="KEGG" id="spar:SPRG_19570"/>
<evidence type="ECO:0000313" key="3">
    <source>
        <dbReference type="EMBL" id="KDO31042.1"/>
    </source>
</evidence>
<sequence>ELGQIRQEKAQVVAKRKQAERGHREALAARDLAVAPLTSGTLEAAIRALQDLQADIRTPDAHKLELDQVQKERDDLLQRAQQLEAALRDKSREVDDMTSEYEQRLGVVRSAVGSADPRRMLINSSASSPRQAKRLRG</sequence>
<dbReference type="OMA" id="DMTIEYE"/>
<dbReference type="OrthoDB" id="10463851at2759"/>
<dbReference type="AlphaFoldDB" id="A0A067CW60"/>
<accession>A0A067CW60</accession>
<dbReference type="EMBL" id="KK583199">
    <property type="protein sequence ID" value="KDO31042.1"/>
    <property type="molecule type" value="Genomic_DNA"/>
</dbReference>
<dbReference type="RefSeq" id="XP_012198303.1">
    <property type="nucleotide sequence ID" value="XM_012342913.1"/>
</dbReference>
<evidence type="ECO:0000313" key="4">
    <source>
        <dbReference type="Proteomes" id="UP000030745"/>
    </source>
</evidence>
<name>A0A067CW60_SAPPC</name>
<feature type="region of interest" description="Disordered" evidence="2">
    <location>
        <begin position="118"/>
        <end position="137"/>
    </location>
</feature>
<feature type="coiled-coil region" evidence="1">
    <location>
        <begin position="66"/>
        <end position="100"/>
    </location>
</feature>
<protein>
    <submittedName>
        <fullName evidence="3">Uncharacterized protein</fullName>
    </submittedName>
</protein>
<dbReference type="VEuPathDB" id="FungiDB:SPRG_19570"/>
<evidence type="ECO:0000256" key="2">
    <source>
        <dbReference type="SAM" id="MobiDB-lite"/>
    </source>
</evidence>
<keyword evidence="1" id="KW-0175">Coiled coil</keyword>
<gene>
    <name evidence="3" type="ORF">SPRG_19570</name>
</gene>
<evidence type="ECO:0000256" key="1">
    <source>
        <dbReference type="SAM" id="Coils"/>
    </source>
</evidence>
<organism evidence="3 4">
    <name type="scientific">Saprolegnia parasitica (strain CBS 223.65)</name>
    <dbReference type="NCBI Taxonomy" id="695850"/>
    <lineage>
        <taxon>Eukaryota</taxon>
        <taxon>Sar</taxon>
        <taxon>Stramenopiles</taxon>
        <taxon>Oomycota</taxon>
        <taxon>Saprolegniomycetes</taxon>
        <taxon>Saprolegniales</taxon>
        <taxon>Saprolegniaceae</taxon>
        <taxon>Saprolegnia</taxon>
    </lineage>
</organism>
<feature type="non-terminal residue" evidence="3">
    <location>
        <position position="1"/>
    </location>
</feature>
<dbReference type="Proteomes" id="UP000030745">
    <property type="component" value="Unassembled WGS sequence"/>
</dbReference>
<proteinExistence type="predicted"/>
<keyword evidence="4" id="KW-1185">Reference proteome</keyword>
<dbReference type="GeneID" id="24140902"/>